<proteinExistence type="predicted"/>
<evidence type="ECO:0000313" key="1">
    <source>
        <dbReference type="EMBL" id="MXY93734.1"/>
    </source>
</evidence>
<reference evidence="1" key="1">
    <citation type="submission" date="2019-09" db="EMBL/GenBank/DDBJ databases">
        <title>Characterisation of the sponge microbiome using genome-centric metagenomics.</title>
        <authorList>
            <person name="Engelberts J.P."/>
            <person name="Robbins S.J."/>
            <person name="De Goeij J.M."/>
            <person name="Aranda M."/>
            <person name="Bell S.C."/>
            <person name="Webster N.S."/>
        </authorList>
    </citation>
    <scope>NUCLEOTIDE SEQUENCE</scope>
    <source>
        <strain evidence="1">SB0664_bin_27</strain>
    </source>
</reference>
<dbReference type="PANTHER" id="PTHR40128">
    <property type="entry name" value="EXPRESSED PROTEIN"/>
    <property type="match status" value="1"/>
</dbReference>
<accession>A0A6B0YRL4</accession>
<dbReference type="GO" id="GO:0016706">
    <property type="term" value="F:2-oxoglutarate-dependent dioxygenase activity"/>
    <property type="evidence" value="ECO:0007669"/>
    <property type="project" value="UniProtKB-ARBA"/>
</dbReference>
<name>A0A6B0YRL4_9CHLR</name>
<dbReference type="PANTHER" id="PTHR40128:SF1">
    <property type="entry name" value="PHYTANOYL-COA HYDROXYLASE"/>
    <property type="match status" value="1"/>
</dbReference>
<dbReference type="Gene3D" id="2.60.120.620">
    <property type="entry name" value="q2cbj1_9rhob like domain"/>
    <property type="match status" value="1"/>
</dbReference>
<comment type="caution">
    <text evidence="1">The sequence shown here is derived from an EMBL/GenBank/DDBJ whole genome shotgun (WGS) entry which is preliminary data.</text>
</comment>
<gene>
    <name evidence="1" type="ORF">F4Y42_09825</name>
</gene>
<dbReference type="AlphaFoldDB" id="A0A6B0YRL4"/>
<organism evidence="1">
    <name type="scientific">Caldilineaceae bacterium SB0664_bin_27</name>
    <dbReference type="NCBI Taxonomy" id="2605260"/>
    <lineage>
        <taxon>Bacteria</taxon>
        <taxon>Bacillati</taxon>
        <taxon>Chloroflexota</taxon>
        <taxon>Caldilineae</taxon>
        <taxon>Caldilineales</taxon>
        <taxon>Caldilineaceae</taxon>
    </lineage>
</organism>
<sequence>MKLTMGKHDLEIGGRYLDELRDSTADKHDMPNLRNRLQEEGYLLIRGLHDRSKVKAARRVILENLQQAEQLAPGAPLMDGVIAEGKRGKFYGGSKAITHTPEFLAVVEAPELMRFFAEYLDGPSLTYDFKWLRVVPNGAFTGAHYDIVYMGRGTTNVFTVWTPLGDLPYDMGPLAILAGSHNFDRIRETYGEMDVDRDKVTGWFSNDPVELVDTYGGKWRSAEFEMGDALIFGMYTMHGSLSNTTGRFRLSCDTRYQRADEPVDERWIGENPIAHYAWMKGDTVPMEKARQNWGV</sequence>
<keyword evidence="1" id="KW-0560">Oxidoreductase</keyword>
<keyword evidence="1" id="KW-0223">Dioxygenase</keyword>
<dbReference type="Pfam" id="PF05721">
    <property type="entry name" value="PhyH"/>
    <property type="match status" value="1"/>
</dbReference>
<protein>
    <submittedName>
        <fullName evidence="1">Phytanoyl-CoA dioxygenase family protein</fullName>
    </submittedName>
</protein>
<dbReference type="SUPFAM" id="SSF51197">
    <property type="entry name" value="Clavaminate synthase-like"/>
    <property type="match status" value="1"/>
</dbReference>
<dbReference type="EMBL" id="VXRG01000083">
    <property type="protein sequence ID" value="MXY93734.1"/>
    <property type="molecule type" value="Genomic_DNA"/>
</dbReference>
<dbReference type="InterPro" id="IPR008775">
    <property type="entry name" value="Phytyl_CoA_dOase-like"/>
</dbReference>